<evidence type="ECO:0000313" key="2">
    <source>
        <dbReference type="Proteomes" id="UP000218702"/>
    </source>
</evidence>
<dbReference type="Proteomes" id="UP000218702">
    <property type="component" value="Chromosome"/>
</dbReference>
<keyword evidence="2" id="KW-1185">Reference proteome</keyword>
<dbReference type="EMBL" id="AP018316">
    <property type="protein sequence ID" value="BAZ88157.1"/>
    <property type="molecule type" value="Genomic_DNA"/>
</dbReference>
<protein>
    <submittedName>
        <fullName evidence="1">Uncharacterized protein</fullName>
    </submittedName>
</protein>
<organism evidence="1 2">
    <name type="scientific">Dolichospermum compactum NIES-806</name>
    <dbReference type="NCBI Taxonomy" id="1973481"/>
    <lineage>
        <taxon>Bacteria</taxon>
        <taxon>Bacillati</taxon>
        <taxon>Cyanobacteriota</taxon>
        <taxon>Cyanophyceae</taxon>
        <taxon>Nostocales</taxon>
        <taxon>Aphanizomenonaceae</taxon>
        <taxon>Dolichospermum</taxon>
        <taxon>Dolichospermum compactum</taxon>
    </lineage>
</organism>
<reference evidence="1 2" key="1">
    <citation type="submission" date="2017-06" db="EMBL/GenBank/DDBJ databases">
        <title>Genome sequencing of cyanobaciteial culture collection at National Institute for Environmental Studies (NIES).</title>
        <authorList>
            <person name="Hirose Y."/>
            <person name="Shimura Y."/>
            <person name="Fujisawa T."/>
            <person name="Nakamura Y."/>
            <person name="Kawachi M."/>
        </authorList>
    </citation>
    <scope>NUCLEOTIDE SEQUENCE [LARGE SCALE GENOMIC DNA]</scope>
    <source>
        <strain evidence="1 2">NIES-806</strain>
    </source>
</reference>
<evidence type="ECO:0000313" key="1">
    <source>
        <dbReference type="EMBL" id="BAZ88157.1"/>
    </source>
</evidence>
<dbReference type="AlphaFoldDB" id="A0A1Z4V9G1"/>
<accession>A0A1Z4V9G1</accession>
<gene>
    <name evidence="1" type="ORF">NIES806_43910</name>
</gene>
<name>A0A1Z4V9G1_9CYAN</name>
<sequence length="56" mass="6396">MTKSRLGFKIGFDSYSAWTHCESFQQNYKTFTQSQLTLKVITDFSVSLASNPTLLK</sequence>
<proteinExistence type="predicted"/>
<dbReference type="KEGG" id="dcm:NIES806_43910"/>